<accession>A0A9P7VHU5</accession>
<dbReference type="EMBL" id="MU250566">
    <property type="protein sequence ID" value="KAG7440817.1"/>
    <property type="molecule type" value="Genomic_DNA"/>
</dbReference>
<sequence>MIPTVKTAPLRPALDRIFIQVLDAMFSWNNENLRHDEPHENCPTFSSVHHSTSDIRPPVTTAPSVANSTFPTMKTSVSLADAALWACSTKLGCVAQTSPPLIDLLTRCLFGAFGMPFHWQRSSIPNTSSSLSLGVLATHSTRLEHQLHALRSILLWYREADHPQRIIYGLGCLACYASKSTVDFVDLPITHVLLCGINLPVPITVPTTRFFNYSESRLAKTRRERLSTEYHVFLSLRLCIALEASCSLPSNAGDMDDCRGEGRINPLTLLRASQITLSLENDPLSLLRGSPYSSRWCPSADKYLRCDKRQVRSSRFISFINAGWSSFEIRMYIRSLRKTGKVD</sequence>
<name>A0A9P7VHU5_9AGAR</name>
<dbReference type="Proteomes" id="UP000812287">
    <property type="component" value="Unassembled WGS sequence"/>
</dbReference>
<organism evidence="1 2">
    <name type="scientific">Guyanagaster necrorhizus</name>
    <dbReference type="NCBI Taxonomy" id="856835"/>
    <lineage>
        <taxon>Eukaryota</taxon>
        <taxon>Fungi</taxon>
        <taxon>Dikarya</taxon>
        <taxon>Basidiomycota</taxon>
        <taxon>Agaricomycotina</taxon>
        <taxon>Agaricomycetes</taxon>
        <taxon>Agaricomycetidae</taxon>
        <taxon>Agaricales</taxon>
        <taxon>Marasmiineae</taxon>
        <taxon>Physalacriaceae</taxon>
        <taxon>Guyanagaster</taxon>
    </lineage>
</organism>
<keyword evidence="2" id="KW-1185">Reference proteome</keyword>
<dbReference type="GeneID" id="66100192"/>
<evidence type="ECO:0000313" key="1">
    <source>
        <dbReference type="EMBL" id="KAG7440817.1"/>
    </source>
</evidence>
<comment type="caution">
    <text evidence="1">The sequence shown here is derived from an EMBL/GenBank/DDBJ whole genome shotgun (WGS) entry which is preliminary data.</text>
</comment>
<dbReference type="RefSeq" id="XP_043034317.1">
    <property type="nucleotide sequence ID" value="XM_043177905.1"/>
</dbReference>
<protein>
    <submittedName>
        <fullName evidence="1">Uncharacterized protein</fullName>
    </submittedName>
</protein>
<dbReference type="AlphaFoldDB" id="A0A9P7VHU5"/>
<gene>
    <name evidence="1" type="ORF">BT62DRAFT_1012219</name>
</gene>
<reference evidence="1" key="1">
    <citation type="submission" date="2020-11" db="EMBL/GenBank/DDBJ databases">
        <title>Adaptations for nitrogen fixation in a non-lichenized fungal sporocarp promotes dispersal by wood-feeding termites.</title>
        <authorList>
            <consortium name="DOE Joint Genome Institute"/>
            <person name="Koch R.A."/>
            <person name="Yoon G."/>
            <person name="Arayal U."/>
            <person name="Lail K."/>
            <person name="Amirebrahimi M."/>
            <person name="Labutti K."/>
            <person name="Lipzen A."/>
            <person name="Riley R."/>
            <person name="Barry K."/>
            <person name="Henrissat B."/>
            <person name="Grigoriev I.V."/>
            <person name="Herr J.R."/>
            <person name="Aime M.C."/>
        </authorList>
    </citation>
    <scope>NUCLEOTIDE SEQUENCE</scope>
    <source>
        <strain evidence="1">MCA 3950</strain>
    </source>
</reference>
<proteinExistence type="predicted"/>
<evidence type="ECO:0000313" key="2">
    <source>
        <dbReference type="Proteomes" id="UP000812287"/>
    </source>
</evidence>